<protein>
    <submittedName>
        <fullName evidence="9">GTP-binding protein TrmE N-terminus family protein</fullName>
    </submittedName>
</protein>
<evidence type="ECO:0000256" key="1">
    <source>
        <dbReference type="ARBA" id="ARBA00011043"/>
    </source>
</evidence>
<dbReference type="PANTHER" id="PTHR42714:SF2">
    <property type="entry name" value="TRNA MODIFICATION GTPASE GTPBP3, MITOCHONDRIAL"/>
    <property type="match status" value="1"/>
</dbReference>
<dbReference type="PANTHER" id="PTHR42714">
    <property type="entry name" value="TRNA MODIFICATION GTPASE GTPBP3"/>
    <property type="match status" value="1"/>
</dbReference>
<dbReference type="Proteomes" id="UP000536275">
    <property type="component" value="Unassembled WGS sequence"/>
</dbReference>
<feature type="domain" description="MnmE helical" evidence="8">
    <location>
        <begin position="137"/>
        <end position="468"/>
    </location>
</feature>
<evidence type="ECO:0000256" key="3">
    <source>
        <dbReference type="ARBA" id="ARBA00022741"/>
    </source>
</evidence>
<feature type="domain" description="G" evidence="6">
    <location>
        <begin position="224"/>
        <end position="342"/>
    </location>
</feature>
<accession>A0A8H6BZS7</accession>
<keyword evidence="4" id="KW-0342">GTP-binding</keyword>
<feature type="domain" description="GTP-binding protein TrmE N-terminal" evidence="7">
    <location>
        <begin position="22"/>
        <end position="134"/>
    </location>
</feature>
<dbReference type="InterPro" id="IPR004520">
    <property type="entry name" value="GTPase_MnmE"/>
</dbReference>
<dbReference type="GO" id="GO:0005739">
    <property type="term" value="C:mitochondrion"/>
    <property type="evidence" value="ECO:0007669"/>
    <property type="project" value="TreeGrafter"/>
</dbReference>
<keyword evidence="3" id="KW-0547">Nucleotide-binding</keyword>
<dbReference type="CDD" id="cd04164">
    <property type="entry name" value="trmE"/>
    <property type="match status" value="1"/>
</dbReference>
<dbReference type="Pfam" id="PF10396">
    <property type="entry name" value="TrmE_N"/>
    <property type="match status" value="1"/>
</dbReference>
<evidence type="ECO:0000259" key="6">
    <source>
        <dbReference type="Pfam" id="PF01926"/>
    </source>
</evidence>
<proteinExistence type="inferred from homology"/>
<gene>
    <name evidence="9" type="ORF">FOB64_003695</name>
</gene>
<dbReference type="SUPFAM" id="SSF52540">
    <property type="entry name" value="P-loop containing nucleoside triphosphate hydrolases"/>
    <property type="match status" value="1"/>
</dbReference>
<sequence>MFRQLLHVGKRSLSTDNPLKPTVFALSTKFGKSAIAVVRISGPQSKIASVRKLYSPEPHSNKKSVFLDEALTLFLPGPKTYTGEDLLELHLHGGVAIIKSVLQSIKKLHDPNNGVIIRQADRGEFSKQAFYNGRLDLTELEGINDMINAETESQRLASLASSSGQTKIEFMKWRNEIINQMANLTMIIDFGEDHDIEETDRMIRDVKENIAKIESEIKAYLSKLALLGPPNAGKSSILNILANKDAAIVSEIAGTTRDILDIPLEIGGYKVVVGDTAGIRSFEEADSIEQEGIKRAKQRSMLADFVIVVLDPMSVEKEPLELKEHLKTLVKANKQMLIVLNKQDLFASRSEEMISNYSRLLDLPKNYFHVVSCSTGSGIDNLQKLLIEKFKDLSQSETSNPIIVSSRVQDILENDILFGFKEFYHWADAEDVLVATDCLRQSVDGIGKITGQSIDLEEILDVVFSSFCIGK</sequence>
<reference evidence="9 10" key="1">
    <citation type="submission" date="2020-03" db="EMBL/GenBank/DDBJ databases">
        <title>FDA dAtabase for Regulatory Grade micrObial Sequences (FDA-ARGOS): Supporting development and validation of Infectious Disease Dx tests.</title>
        <authorList>
            <person name="Campos J."/>
            <person name="Goldberg B."/>
            <person name="Tallon L."/>
            <person name="Sadzewicz L."/>
            <person name="Vavikolanu K."/>
            <person name="Mehta A."/>
            <person name="Aluvathingal J."/>
            <person name="Nadendla S."/>
            <person name="Nandy P."/>
            <person name="Geyer C."/>
            <person name="Yan Y."/>
            <person name="Sichtig H."/>
        </authorList>
    </citation>
    <scope>NUCLEOTIDE SEQUENCE [LARGE SCALE GENOMIC DNA]</scope>
    <source>
        <strain evidence="9 10">FDAARGOS_656</strain>
    </source>
</reference>
<dbReference type="GO" id="GO:0005525">
    <property type="term" value="F:GTP binding"/>
    <property type="evidence" value="ECO:0007669"/>
    <property type="project" value="UniProtKB-KW"/>
</dbReference>
<dbReference type="CDD" id="cd14858">
    <property type="entry name" value="TrmE_N"/>
    <property type="match status" value="1"/>
</dbReference>
<dbReference type="InterPro" id="IPR006073">
    <property type="entry name" value="GTP-bd"/>
</dbReference>
<dbReference type="NCBIfam" id="TIGR00231">
    <property type="entry name" value="small_GTP"/>
    <property type="match status" value="1"/>
</dbReference>
<dbReference type="GO" id="GO:0030488">
    <property type="term" value="P:tRNA methylation"/>
    <property type="evidence" value="ECO:0007669"/>
    <property type="project" value="TreeGrafter"/>
</dbReference>
<dbReference type="Gene3D" id="3.30.1360.120">
    <property type="entry name" value="Probable tRNA modification gtpase trme, domain 1"/>
    <property type="match status" value="1"/>
</dbReference>
<dbReference type="EMBL" id="JABWAD010000050">
    <property type="protein sequence ID" value="KAF6068844.1"/>
    <property type="molecule type" value="Genomic_DNA"/>
</dbReference>
<dbReference type="InterPro" id="IPR005225">
    <property type="entry name" value="Small_GTP-bd"/>
</dbReference>
<comment type="similarity">
    <text evidence="1">Belongs to the TRAFAC class TrmE-Era-EngA-EngB-Septin-like GTPase superfamily. TrmE GTPase family.</text>
</comment>
<dbReference type="InterPro" id="IPR027266">
    <property type="entry name" value="TrmE/GcvT-like"/>
</dbReference>
<keyword evidence="5" id="KW-0175">Coiled coil</keyword>
<dbReference type="InterPro" id="IPR031168">
    <property type="entry name" value="G_TrmE"/>
</dbReference>
<evidence type="ECO:0000256" key="2">
    <source>
        <dbReference type="ARBA" id="ARBA00022694"/>
    </source>
</evidence>
<feature type="coiled-coil region" evidence="5">
    <location>
        <begin position="196"/>
        <end position="223"/>
    </location>
</feature>
<name>A0A8H6BZS7_CANAX</name>
<dbReference type="HAMAP" id="MF_00379">
    <property type="entry name" value="GTPase_MnmE"/>
    <property type="match status" value="1"/>
</dbReference>
<comment type="caution">
    <text evidence="9">The sequence shown here is derived from an EMBL/GenBank/DDBJ whole genome shotgun (WGS) entry which is preliminary data.</text>
</comment>
<dbReference type="InterPro" id="IPR018948">
    <property type="entry name" value="GTP-bd_TrmE_N"/>
</dbReference>
<evidence type="ECO:0000259" key="7">
    <source>
        <dbReference type="Pfam" id="PF10396"/>
    </source>
</evidence>
<dbReference type="NCBIfam" id="NF003661">
    <property type="entry name" value="PRK05291.1-3"/>
    <property type="match status" value="1"/>
</dbReference>
<evidence type="ECO:0000256" key="4">
    <source>
        <dbReference type="ARBA" id="ARBA00023134"/>
    </source>
</evidence>
<evidence type="ECO:0000313" key="10">
    <source>
        <dbReference type="Proteomes" id="UP000536275"/>
    </source>
</evidence>
<dbReference type="Pfam" id="PF12631">
    <property type="entry name" value="MnmE_helical"/>
    <property type="match status" value="1"/>
</dbReference>
<keyword evidence="2" id="KW-0819">tRNA processing</keyword>
<dbReference type="AlphaFoldDB" id="A0A8H6BZS7"/>
<dbReference type="Gene3D" id="3.40.50.300">
    <property type="entry name" value="P-loop containing nucleotide triphosphate hydrolases"/>
    <property type="match status" value="1"/>
</dbReference>
<dbReference type="InterPro" id="IPR027417">
    <property type="entry name" value="P-loop_NTPase"/>
</dbReference>
<dbReference type="FunFam" id="3.40.50.300:FF:001989">
    <property type="entry name" value="GTPase MSS1, mitochondrial"/>
    <property type="match status" value="1"/>
</dbReference>
<organism evidence="9 10">
    <name type="scientific">Candida albicans</name>
    <name type="common">Yeast</name>
    <dbReference type="NCBI Taxonomy" id="5476"/>
    <lineage>
        <taxon>Eukaryota</taxon>
        <taxon>Fungi</taxon>
        <taxon>Dikarya</taxon>
        <taxon>Ascomycota</taxon>
        <taxon>Saccharomycotina</taxon>
        <taxon>Pichiomycetes</taxon>
        <taxon>Debaryomycetaceae</taxon>
        <taxon>Candida/Lodderomyces clade</taxon>
        <taxon>Candida</taxon>
    </lineage>
</organism>
<dbReference type="InterPro" id="IPR027368">
    <property type="entry name" value="MnmE_dom2"/>
</dbReference>
<evidence type="ECO:0000256" key="5">
    <source>
        <dbReference type="SAM" id="Coils"/>
    </source>
</evidence>
<dbReference type="Gene3D" id="1.20.120.430">
    <property type="entry name" value="tRNA modification GTPase MnmE domain 2"/>
    <property type="match status" value="1"/>
</dbReference>
<dbReference type="GO" id="GO:0003924">
    <property type="term" value="F:GTPase activity"/>
    <property type="evidence" value="ECO:0007669"/>
    <property type="project" value="InterPro"/>
</dbReference>
<evidence type="ECO:0000259" key="8">
    <source>
        <dbReference type="Pfam" id="PF12631"/>
    </source>
</evidence>
<dbReference type="Pfam" id="PF01926">
    <property type="entry name" value="MMR_HSR1"/>
    <property type="match status" value="1"/>
</dbReference>
<evidence type="ECO:0000313" key="9">
    <source>
        <dbReference type="EMBL" id="KAF6068844.1"/>
    </source>
</evidence>
<dbReference type="GO" id="GO:0002098">
    <property type="term" value="P:tRNA wobble uridine modification"/>
    <property type="evidence" value="ECO:0007669"/>
    <property type="project" value="TreeGrafter"/>
</dbReference>
<dbReference type="InterPro" id="IPR025867">
    <property type="entry name" value="MnmE_helical"/>
</dbReference>